<evidence type="ECO:0000313" key="2">
    <source>
        <dbReference type="EMBL" id="MBA4611253.1"/>
    </source>
</evidence>
<dbReference type="SUPFAM" id="SSF55826">
    <property type="entry name" value="YbaK/ProRS associated domain"/>
    <property type="match status" value="1"/>
</dbReference>
<dbReference type="Proteomes" id="UP000559404">
    <property type="component" value="Unassembled WGS sequence"/>
</dbReference>
<accession>A0A838XWE4</accession>
<dbReference type="GO" id="GO:0002161">
    <property type="term" value="F:aminoacyl-tRNA deacylase activity"/>
    <property type="evidence" value="ECO:0007669"/>
    <property type="project" value="InterPro"/>
</dbReference>
<organism evidence="2 3">
    <name type="scientific">Stappia taiwanensis</name>
    <dbReference type="NCBI Taxonomy" id="992267"/>
    <lineage>
        <taxon>Bacteria</taxon>
        <taxon>Pseudomonadati</taxon>
        <taxon>Pseudomonadota</taxon>
        <taxon>Alphaproteobacteria</taxon>
        <taxon>Hyphomicrobiales</taxon>
        <taxon>Stappiaceae</taxon>
        <taxon>Stappia</taxon>
    </lineage>
</organism>
<protein>
    <submittedName>
        <fullName evidence="2">YbaK/EbsC family protein</fullName>
    </submittedName>
</protein>
<comment type="caution">
    <text evidence="2">The sequence shown here is derived from an EMBL/GenBank/DDBJ whole genome shotgun (WGS) entry which is preliminary data.</text>
</comment>
<evidence type="ECO:0000259" key="1">
    <source>
        <dbReference type="Pfam" id="PF04073"/>
    </source>
</evidence>
<dbReference type="RefSeq" id="WP_181759443.1">
    <property type="nucleotide sequence ID" value="NZ_BMCR01000002.1"/>
</dbReference>
<keyword evidence="3" id="KW-1185">Reference proteome</keyword>
<proteinExistence type="predicted"/>
<dbReference type="InterPro" id="IPR036754">
    <property type="entry name" value="YbaK/aa-tRNA-synt-asso_dom_sf"/>
</dbReference>
<dbReference type="CDD" id="cd04333">
    <property type="entry name" value="ProX_deacylase"/>
    <property type="match status" value="1"/>
</dbReference>
<dbReference type="AlphaFoldDB" id="A0A838XWE4"/>
<name>A0A838XWE4_9HYPH</name>
<dbReference type="EMBL" id="JACEON010000004">
    <property type="protein sequence ID" value="MBA4611253.1"/>
    <property type="molecule type" value="Genomic_DNA"/>
</dbReference>
<dbReference type="Gene3D" id="3.90.960.10">
    <property type="entry name" value="YbaK/aminoacyl-tRNA synthetase-associated domain"/>
    <property type="match status" value="1"/>
</dbReference>
<dbReference type="InterPro" id="IPR007214">
    <property type="entry name" value="YbaK/aa-tRNA-synth-assoc-dom"/>
</dbReference>
<dbReference type="Pfam" id="PF04073">
    <property type="entry name" value="tRNA_edit"/>
    <property type="match status" value="1"/>
</dbReference>
<evidence type="ECO:0000313" key="3">
    <source>
        <dbReference type="Proteomes" id="UP000559404"/>
    </source>
</evidence>
<dbReference type="PANTHER" id="PTHR30411:SF1">
    <property type="entry name" value="CYTOPLASMIC PROTEIN"/>
    <property type="match status" value="1"/>
</dbReference>
<feature type="domain" description="YbaK/aminoacyl-tRNA synthetase-associated" evidence="1">
    <location>
        <begin position="28"/>
        <end position="146"/>
    </location>
</feature>
<reference evidence="2 3" key="1">
    <citation type="submission" date="2020-07" db="EMBL/GenBank/DDBJ databases">
        <authorList>
            <person name="Li M."/>
        </authorList>
    </citation>
    <scope>NUCLEOTIDE SEQUENCE [LARGE SCALE GENOMIC DNA]</scope>
    <source>
        <strain evidence="2 3">DSM 23284</strain>
    </source>
</reference>
<dbReference type="PANTHER" id="PTHR30411">
    <property type="entry name" value="CYTOPLASMIC PROTEIN"/>
    <property type="match status" value="1"/>
</dbReference>
<gene>
    <name evidence="2" type="ORF">H1W37_06305</name>
</gene>
<sequence>MASLSSLDRVAQAASTANLPISILQMPESTRTAQDAANACGCTVAEIVKSLVFVGADSDAVILLLVSGDNRVDETAVAGRIGEALARPNGRAVRERTGYAIGGVPPLGHASDVAIYIDEDLLGFDTVWAAAGTPNSVFSVAPQALKEATGARVLKMTGDA</sequence>
<reference evidence="2 3" key="2">
    <citation type="submission" date="2020-08" db="EMBL/GenBank/DDBJ databases">
        <title>Stappia taiwanensis sp. nov., isolated from a coastal thermal spring.</title>
        <authorList>
            <person name="Kampfer P."/>
        </authorList>
    </citation>
    <scope>NUCLEOTIDE SEQUENCE [LARGE SCALE GENOMIC DNA]</scope>
    <source>
        <strain evidence="2 3">DSM 23284</strain>
    </source>
</reference>